<dbReference type="Pfam" id="PF18911">
    <property type="entry name" value="PKD_4"/>
    <property type="match status" value="5"/>
</dbReference>
<comment type="subcellular location">
    <subcellularLocation>
        <location evidence="1">Membrane</location>
        <topology evidence="1">Multi-pass membrane protein</topology>
    </subcellularLocation>
</comment>
<evidence type="ECO:0000259" key="6">
    <source>
        <dbReference type="PROSITE" id="PS50093"/>
    </source>
</evidence>
<keyword evidence="5" id="KW-0472">Membrane</keyword>
<keyword evidence="4" id="KW-1133">Transmembrane helix</keyword>
<name>A0A444J567_9BACT</name>
<dbReference type="SUPFAM" id="SSF49299">
    <property type="entry name" value="PKD domain"/>
    <property type="match status" value="5"/>
</dbReference>
<feature type="domain" description="PKD" evidence="6">
    <location>
        <begin position="385"/>
        <end position="468"/>
    </location>
</feature>
<protein>
    <submittedName>
        <fullName evidence="7">PKD repeat-containing protein</fullName>
    </submittedName>
</protein>
<evidence type="ECO:0000256" key="3">
    <source>
        <dbReference type="ARBA" id="ARBA00022737"/>
    </source>
</evidence>
<evidence type="ECO:0000256" key="1">
    <source>
        <dbReference type="ARBA" id="ARBA00004141"/>
    </source>
</evidence>
<feature type="domain" description="PKD" evidence="6">
    <location>
        <begin position="46"/>
        <end position="130"/>
    </location>
</feature>
<dbReference type="InterPro" id="IPR000601">
    <property type="entry name" value="PKD_dom"/>
</dbReference>
<dbReference type="InterPro" id="IPR035986">
    <property type="entry name" value="PKD_dom_sf"/>
</dbReference>
<gene>
    <name evidence="7" type="primary">colA</name>
    <name evidence="7" type="ORF">H206_05185</name>
</gene>
<dbReference type="EMBL" id="MTKO01000003">
    <property type="protein sequence ID" value="RWX48218.1"/>
    <property type="molecule type" value="Genomic_DNA"/>
</dbReference>
<sequence length="546" mass="56618">MDCTFESEEGTFEFTLTSFCDDGSESPHSEPFVFTLSTSSTSKLAASFTTAPASLSGIAPFTVSYDGSSSSGAASYRWEFGDGDMSNESRTKHIFAVVGTYTSTLTVTDRQGNINTKSVIVNVNESSGSEITASFITDPTSLLGIAPFTVAFDATGSTGDISSYNWNFGDGSSGDGAQTSHTYTTTGSFSAVLTVTSSNKSISQKNVTVNVGQAPVAVIATTPVSLSGETPFTVSFDATGSTGDISSYSWDFGDGSSGGGAQTSHTYTTAGSFSAILTVKSSNGSINQKNVTVNASLAPVAVIATTPVSLSGNAPFTVSFDATGSTGDISSYSWDFGDGSSGDGAQTSHTYTTTGSFSAVLTVTSSNKSISQKDVTVNVGQAPVAVIATTPVLLSGEMPFTVSFDATGSTGDISSYSWDFGDGSSEDGAQVTHTYTTTGSFSAVLTVKSSNGSTSQKDITITTTTSVTEIVNIHVEWAYDPQITDDCLLSGYSLYQEDVKVCTSETPDDRSMDCSFVSQPGTYNFTLTAYCDDGNESHIQSRFPLP</sequence>
<dbReference type="PANTHER" id="PTHR46730">
    <property type="entry name" value="POLYCYSTIN-1"/>
    <property type="match status" value="1"/>
</dbReference>
<dbReference type="GO" id="GO:0005886">
    <property type="term" value="C:plasma membrane"/>
    <property type="evidence" value="ECO:0007669"/>
    <property type="project" value="TreeGrafter"/>
</dbReference>
<dbReference type="Gene3D" id="2.60.40.10">
    <property type="entry name" value="Immunoglobulins"/>
    <property type="match status" value="5"/>
</dbReference>
<dbReference type="GO" id="GO:0005261">
    <property type="term" value="F:monoatomic cation channel activity"/>
    <property type="evidence" value="ECO:0007669"/>
    <property type="project" value="TreeGrafter"/>
</dbReference>
<dbReference type="GO" id="GO:0006816">
    <property type="term" value="P:calcium ion transport"/>
    <property type="evidence" value="ECO:0007669"/>
    <property type="project" value="TreeGrafter"/>
</dbReference>
<organism evidence="7 8">
    <name type="scientific">Candidatus Electrothrix aarhusensis</name>
    <dbReference type="NCBI Taxonomy" id="1859131"/>
    <lineage>
        <taxon>Bacteria</taxon>
        <taxon>Pseudomonadati</taxon>
        <taxon>Thermodesulfobacteriota</taxon>
        <taxon>Desulfobulbia</taxon>
        <taxon>Desulfobulbales</taxon>
        <taxon>Desulfobulbaceae</taxon>
        <taxon>Candidatus Electrothrix</taxon>
    </lineage>
</organism>
<comment type="caution">
    <text evidence="7">The sequence shown here is derived from an EMBL/GenBank/DDBJ whole genome shotgun (WGS) entry which is preliminary data.</text>
</comment>
<accession>A0A444J567</accession>
<evidence type="ECO:0000256" key="5">
    <source>
        <dbReference type="ARBA" id="ARBA00023136"/>
    </source>
</evidence>
<keyword evidence="3" id="KW-0677">Repeat</keyword>
<keyword evidence="8" id="KW-1185">Reference proteome</keyword>
<evidence type="ECO:0000256" key="2">
    <source>
        <dbReference type="ARBA" id="ARBA00022692"/>
    </source>
</evidence>
<proteinExistence type="predicted"/>
<dbReference type="PROSITE" id="PS50093">
    <property type="entry name" value="PKD"/>
    <property type="match status" value="5"/>
</dbReference>
<dbReference type="InterPro" id="IPR022409">
    <property type="entry name" value="PKD/Chitinase_dom"/>
</dbReference>
<reference evidence="7 8" key="1">
    <citation type="submission" date="2017-01" db="EMBL/GenBank/DDBJ databases">
        <title>The cable genome- insights into the physiology and evolution of filamentous bacteria capable of sulfide oxidation via long distance electron transfer.</title>
        <authorList>
            <person name="Schreiber L."/>
            <person name="Bjerg J.T."/>
            <person name="Boggild A."/>
            <person name="Van De Vossenberg J."/>
            <person name="Meysman F."/>
            <person name="Nielsen L.P."/>
            <person name="Schramm A."/>
            <person name="Kjeldsen K.U."/>
        </authorList>
    </citation>
    <scope>NUCLEOTIDE SEQUENCE [LARGE SCALE GENOMIC DNA]</scope>
    <source>
        <strain evidence="7">MCF</strain>
    </source>
</reference>
<evidence type="ECO:0000313" key="8">
    <source>
        <dbReference type="Proteomes" id="UP000287853"/>
    </source>
</evidence>
<feature type="domain" description="PKD" evidence="6">
    <location>
        <begin position="217"/>
        <end position="300"/>
    </location>
</feature>
<dbReference type="Proteomes" id="UP000287853">
    <property type="component" value="Unassembled WGS sequence"/>
</dbReference>
<dbReference type="CDD" id="cd00146">
    <property type="entry name" value="PKD"/>
    <property type="match status" value="5"/>
</dbReference>
<dbReference type="InterPro" id="IPR013783">
    <property type="entry name" value="Ig-like_fold"/>
</dbReference>
<dbReference type="AlphaFoldDB" id="A0A444J567"/>
<evidence type="ECO:0000313" key="7">
    <source>
        <dbReference type="EMBL" id="RWX48218.1"/>
    </source>
</evidence>
<feature type="domain" description="PKD" evidence="6">
    <location>
        <begin position="144"/>
        <end position="216"/>
    </location>
</feature>
<keyword evidence="2" id="KW-0812">Transmembrane</keyword>
<evidence type="ECO:0000256" key="4">
    <source>
        <dbReference type="ARBA" id="ARBA00022989"/>
    </source>
</evidence>
<feature type="domain" description="PKD" evidence="6">
    <location>
        <begin position="301"/>
        <end position="384"/>
    </location>
</feature>
<dbReference type="SMART" id="SM00089">
    <property type="entry name" value="PKD"/>
    <property type="match status" value="5"/>
</dbReference>
<dbReference type="PANTHER" id="PTHR46730:SF4">
    <property type="entry name" value="POLYCYSTIC KIDNEY DISEASE PROTEIN 1-LIKE 1"/>
    <property type="match status" value="1"/>
</dbReference>